<evidence type="ECO:0000313" key="2">
    <source>
        <dbReference type="Proteomes" id="UP001150942"/>
    </source>
</evidence>
<dbReference type="EMBL" id="JAPQKQ010000003">
    <property type="protein sequence ID" value="KAJ5202718.1"/>
    <property type="molecule type" value="Genomic_DNA"/>
</dbReference>
<dbReference type="Proteomes" id="UP001150942">
    <property type="component" value="Unassembled WGS sequence"/>
</dbReference>
<dbReference type="OrthoDB" id="3796275at2759"/>
<protein>
    <submittedName>
        <fullName evidence="1">Uncharacterized protein</fullName>
    </submittedName>
</protein>
<name>A0A9W9MJY2_9EURO</name>
<comment type="caution">
    <text evidence="1">The sequence shown here is derived from an EMBL/GenBank/DDBJ whole genome shotgun (WGS) entry which is preliminary data.</text>
</comment>
<reference evidence="1" key="2">
    <citation type="journal article" date="2023" name="IMA Fungus">
        <title>Comparative genomic study of the Penicillium genus elucidates a diverse pangenome and 15 lateral gene transfer events.</title>
        <authorList>
            <person name="Petersen C."/>
            <person name="Sorensen T."/>
            <person name="Nielsen M.R."/>
            <person name="Sondergaard T.E."/>
            <person name="Sorensen J.L."/>
            <person name="Fitzpatrick D.A."/>
            <person name="Frisvad J.C."/>
            <person name="Nielsen K.L."/>
        </authorList>
    </citation>
    <scope>NUCLEOTIDE SEQUENCE</scope>
    <source>
        <strain evidence="1">IBT 20477</strain>
    </source>
</reference>
<reference evidence="1" key="1">
    <citation type="submission" date="2022-11" db="EMBL/GenBank/DDBJ databases">
        <authorList>
            <person name="Petersen C."/>
        </authorList>
    </citation>
    <scope>NUCLEOTIDE SEQUENCE</scope>
    <source>
        <strain evidence="1">IBT 20477</strain>
    </source>
</reference>
<dbReference type="AlphaFoldDB" id="A0A9W9MJY2"/>
<sequence length="234" mass="26498">MATPRRIFSREAVECRLPELLLAPHKTTSSAMHSITYTGPLYLWSSFETNVQASMPTRWSHAVIDHSLQSRDIRREGVYVGDETGLQGRFEQVVGQVLGAVFRAEKTPDVSLVLNTAPVTLKAVGELKVPWVDSHNLMHRYSDEQNWRSTIGQVVEYMIDQRVAYGFHSTYDHAVFLRQVQVNGTWRVECSPIIDNNRTTGVSVKQCFWYLALLAAAGQPVQNPTPKSRLISRR</sequence>
<accession>A0A9W9MJY2</accession>
<proteinExistence type="predicted"/>
<gene>
    <name evidence="1" type="ORF">N7449_004797</name>
</gene>
<organism evidence="1 2">
    <name type="scientific">Penicillium cf. viridicatum</name>
    <dbReference type="NCBI Taxonomy" id="2972119"/>
    <lineage>
        <taxon>Eukaryota</taxon>
        <taxon>Fungi</taxon>
        <taxon>Dikarya</taxon>
        <taxon>Ascomycota</taxon>
        <taxon>Pezizomycotina</taxon>
        <taxon>Eurotiomycetes</taxon>
        <taxon>Eurotiomycetidae</taxon>
        <taxon>Eurotiales</taxon>
        <taxon>Aspergillaceae</taxon>
        <taxon>Penicillium</taxon>
    </lineage>
</organism>
<keyword evidence="2" id="KW-1185">Reference proteome</keyword>
<evidence type="ECO:0000313" key="1">
    <source>
        <dbReference type="EMBL" id="KAJ5202718.1"/>
    </source>
</evidence>